<dbReference type="InterPro" id="IPR036259">
    <property type="entry name" value="MFS_trans_sf"/>
</dbReference>
<dbReference type="Gene3D" id="1.20.1250.20">
    <property type="entry name" value="MFS general substrate transporter like domains"/>
    <property type="match status" value="2"/>
</dbReference>
<proteinExistence type="inferred from homology"/>
<feature type="transmembrane region" description="Helical" evidence="3">
    <location>
        <begin position="334"/>
        <end position="358"/>
    </location>
</feature>
<keyword evidence="3" id="KW-0812">Transmembrane</keyword>
<protein>
    <recommendedName>
        <fullName evidence="6">Major facilitator superfamily (MFS) profile domain-containing protein</fullName>
    </recommendedName>
</protein>
<evidence type="ECO:0000256" key="1">
    <source>
        <dbReference type="ARBA" id="ARBA00004141"/>
    </source>
</evidence>
<accession>A0A178ZGF6</accession>
<dbReference type="OrthoDB" id="6499973at2759"/>
<feature type="transmembrane region" description="Helical" evidence="3">
    <location>
        <begin position="434"/>
        <end position="453"/>
    </location>
</feature>
<dbReference type="GO" id="GO:0016020">
    <property type="term" value="C:membrane"/>
    <property type="evidence" value="ECO:0007669"/>
    <property type="project" value="UniProtKB-SubCell"/>
</dbReference>
<dbReference type="AlphaFoldDB" id="A0A178ZGF6"/>
<feature type="transmembrane region" description="Helical" evidence="3">
    <location>
        <begin position="110"/>
        <end position="129"/>
    </location>
</feature>
<comment type="subcellular location">
    <subcellularLocation>
        <location evidence="1">Membrane</location>
        <topology evidence="1">Multi-pass membrane protein</topology>
    </subcellularLocation>
</comment>
<comment type="similarity">
    <text evidence="2">Belongs to the major facilitator superfamily. Monocarboxylate porter (TC 2.A.1.13) family.</text>
</comment>
<keyword evidence="3" id="KW-0472">Membrane</keyword>
<dbReference type="GeneID" id="30010349"/>
<dbReference type="InterPro" id="IPR050327">
    <property type="entry name" value="Proton-linked_MCT"/>
</dbReference>
<evidence type="ECO:0000313" key="5">
    <source>
        <dbReference type="Proteomes" id="UP000078343"/>
    </source>
</evidence>
<dbReference type="SUPFAM" id="SSF103473">
    <property type="entry name" value="MFS general substrate transporter"/>
    <property type="match status" value="1"/>
</dbReference>
<feature type="transmembrane region" description="Helical" evidence="3">
    <location>
        <begin position="271"/>
        <end position="295"/>
    </location>
</feature>
<feature type="transmembrane region" description="Helical" evidence="3">
    <location>
        <begin position="401"/>
        <end position="422"/>
    </location>
</feature>
<feature type="transmembrane region" description="Helical" evidence="3">
    <location>
        <begin position="364"/>
        <end position="389"/>
    </location>
</feature>
<dbReference type="PANTHER" id="PTHR11360:SF130">
    <property type="entry name" value="MAJOR FACILITATOR SUPERFAMILY (MFS) PROFILE DOMAIN-CONTAINING PROTEIN-RELATED"/>
    <property type="match status" value="1"/>
</dbReference>
<evidence type="ECO:0008006" key="6">
    <source>
        <dbReference type="Google" id="ProtNLM"/>
    </source>
</evidence>
<evidence type="ECO:0000313" key="4">
    <source>
        <dbReference type="EMBL" id="OAP58884.1"/>
    </source>
</evidence>
<organism evidence="4 5">
    <name type="scientific">Fonsecaea erecta</name>
    <dbReference type="NCBI Taxonomy" id="1367422"/>
    <lineage>
        <taxon>Eukaryota</taxon>
        <taxon>Fungi</taxon>
        <taxon>Dikarya</taxon>
        <taxon>Ascomycota</taxon>
        <taxon>Pezizomycotina</taxon>
        <taxon>Eurotiomycetes</taxon>
        <taxon>Chaetothyriomycetidae</taxon>
        <taxon>Chaetothyriales</taxon>
        <taxon>Herpotrichiellaceae</taxon>
        <taxon>Fonsecaea</taxon>
    </lineage>
</organism>
<dbReference type="InterPro" id="IPR011701">
    <property type="entry name" value="MFS"/>
</dbReference>
<comment type="caution">
    <text evidence="4">The sequence shown here is derived from an EMBL/GenBank/DDBJ whole genome shotgun (WGS) entry which is preliminary data.</text>
</comment>
<dbReference type="RefSeq" id="XP_018692251.1">
    <property type="nucleotide sequence ID" value="XM_018837691.1"/>
</dbReference>
<dbReference type="PANTHER" id="PTHR11360">
    <property type="entry name" value="MONOCARBOXYLATE TRANSPORTER"/>
    <property type="match status" value="1"/>
</dbReference>
<feature type="transmembrane region" description="Helical" evidence="3">
    <location>
        <begin position="70"/>
        <end position="90"/>
    </location>
</feature>
<evidence type="ECO:0000256" key="3">
    <source>
        <dbReference type="SAM" id="Phobius"/>
    </source>
</evidence>
<dbReference type="Pfam" id="PF07690">
    <property type="entry name" value="MFS_1"/>
    <property type="match status" value="1"/>
</dbReference>
<reference evidence="4 5" key="1">
    <citation type="submission" date="2016-04" db="EMBL/GenBank/DDBJ databases">
        <title>Draft genome of Fonsecaea erecta CBS 125763.</title>
        <authorList>
            <person name="Weiss V.A."/>
            <person name="Vicente V.A."/>
            <person name="Raittz R.T."/>
            <person name="Moreno L.F."/>
            <person name="De Souza E.M."/>
            <person name="Pedrosa F.O."/>
            <person name="Steffens M.B."/>
            <person name="Faoro H."/>
            <person name="Tadra-Sfeir M.Z."/>
            <person name="Najafzadeh M.J."/>
            <person name="Felipe M.S."/>
            <person name="Teixeira M."/>
            <person name="Sun J."/>
            <person name="Xi L."/>
            <person name="Gomes R."/>
            <person name="De Azevedo C.M."/>
            <person name="Salgado C.G."/>
            <person name="Da Silva M.B."/>
            <person name="Nascimento M.F."/>
            <person name="Queiroz-Telles F."/>
            <person name="Attili D.S."/>
            <person name="Gorbushina A."/>
        </authorList>
    </citation>
    <scope>NUCLEOTIDE SEQUENCE [LARGE SCALE GENOMIC DNA]</scope>
    <source>
        <strain evidence="4 5">CBS 125763</strain>
    </source>
</reference>
<feature type="transmembrane region" description="Helical" evidence="3">
    <location>
        <begin position="163"/>
        <end position="188"/>
    </location>
</feature>
<dbReference type="EMBL" id="LVYI01000005">
    <property type="protein sequence ID" value="OAP58884.1"/>
    <property type="molecule type" value="Genomic_DNA"/>
</dbReference>
<sequence length="462" mass="49867">MGEAVELEQGLRTRTDLEAEKDHVEINTSAGDIHLTTSNLQKSTGILAKTLSRVRTPEIADPGPPPDGGFTAWSTAIATHLIIFNTWGFINSFGLFQTYYVEVMRIGDPSAVAWIGTTQVFVLFGMGTFTGRALDAGFFTIQYICGSVVYVLGLFLLSLCRNYWQIFLAQTLCVGFGYGLAFVPTLALMSTYFARKRSTALGLAVAGSATGGLVFPAIAEKMLPTAGFPWTVRTMAFVQLLLAVVAFMFLKPRLPPRKSGPIVEWSAFKEAPYTLYILASFLYFWSVYVGFFFVGTFGRDVLGASQATSINLLLVMNGVGVPSRLVPTYIAQRWVGALNLMIPLVISAGIILYCWVAVDSATGLWIFAVAYGIVAAGIQALFPVVLTSLTKDPKKIGVRTGMGFSVAGLAVLTGPPIAGALIQGEDGSFLGLQLFSATSMMAAAVVLLCVRWVTVGWRWEKL</sequence>
<keyword evidence="5" id="KW-1185">Reference proteome</keyword>
<keyword evidence="3" id="KW-1133">Transmembrane helix</keyword>
<feature type="transmembrane region" description="Helical" evidence="3">
    <location>
        <begin position="200"/>
        <end position="218"/>
    </location>
</feature>
<dbReference type="GO" id="GO:0022857">
    <property type="term" value="F:transmembrane transporter activity"/>
    <property type="evidence" value="ECO:0007669"/>
    <property type="project" value="InterPro"/>
</dbReference>
<evidence type="ECO:0000256" key="2">
    <source>
        <dbReference type="ARBA" id="ARBA00006727"/>
    </source>
</evidence>
<name>A0A178ZGF6_9EURO</name>
<feature type="transmembrane region" description="Helical" evidence="3">
    <location>
        <begin position="136"/>
        <end position="157"/>
    </location>
</feature>
<gene>
    <name evidence="4" type="ORF">AYL99_06181</name>
</gene>
<feature type="transmembrane region" description="Helical" evidence="3">
    <location>
        <begin position="230"/>
        <end position="250"/>
    </location>
</feature>
<dbReference type="Proteomes" id="UP000078343">
    <property type="component" value="Unassembled WGS sequence"/>
</dbReference>